<dbReference type="RefSeq" id="WP_012448434.1">
    <property type="nucleotide sequence ID" value="NC_010718.1"/>
</dbReference>
<dbReference type="STRING" id="457570.Nther_2010"/>
<organism evidence="10 11">
    <name type="scientific">Natranaerobius thermophilus (strain ATCC BAA-1301 / DSM 18059 / JW/NM-WN-LF)</name>
    <dbReference type="NCBI Taxonomy" id="457570"/>
    <lineage>
        <taxon>Bacteria</taxon>
        <taxon>Bacillati</taxon>
        <taxon>Bacillota</taxon>
        <taxon>Clostridia</taxon>
        <taxon>Natranaerobiales</taxon>
        <taxon>Natranaerobiaceae</taxon>
        <taxon>Natranaerobius</taxon>
    </lineage>
</organism>
<dbReference type="KEGG" id="nth:Nther_2010"/>
<evidence type="ECO:0000259" key="9">
    <source>
        <dbReference type="PROSITE" id="PS50126"/>
    </source>
</evidence>
<dbReference type="InterPro" id="IPR050180">
    <property type="entry name" value="RNR_Ribonuclease"/>
</dbReference>
<keyword evidence="6 8" id="KW-0269">Exonuclease</keyword>
<dbReference type="InterPro" id="IPR001900">
    <property type="entry name" value="RNase_II/R"/>
</dbReference>
<dbReference type="InterPro" id="IPR011805">
    <property type="entry name" value="RNase_R"/>
</dbReference>
<evidence type="ECO:0000256" key="5">
    <source>
        <dbReference type="ARBA" id="ARBA00022801"/>
    </source>
</evidence>
<gene>
    <name evidence="8" type="primary">rnr</name>
    <name evidence="10" type="ordered locus">Nther_2010</name>
</gene>
<feature type="domain" description="S1 motif" evidence="9">
    <location>
        <begin position="627"/>
        <end position="707"/>
    </location>
</feature>
<dbReference type="HOGENOM" id="CLU_002333_4_1_9"/>
<dbReference type="InterPro" id="IPR004476">
    <property type="entry name" value="RNase_II/RNase_R"/>
</dbReference>
<evidence type="ECO:0000256" key="3">
    <source>
        <dbReference type="ARBA" id="ARBA00022490"/>
    </source>
</evidence>
<keyword evidence="5 8" id="KW-0378">Hydrolase</keyword>
<dbReference type="PANTHER" id="PTHR23355:SF9">
    <property type="entry name" value="DIS3-LIKE EXONUCLEASE 2"/>
    <property type="match status" value="1"/>
</dbReference>
<dbReference type="Pfam" id="PF00575">
    <property type="entry name" value="S1"/>
    <property type="match status" value="1"/>
</dbReference>
<accession>B2A6Y6</accession>
<reference evidence="10 11" key="2">
    <citation type="journal article" date="2011" name="J. Bacteriol.">
        <title>Complete genome sequence of the anaerobic, halophilic alkalithermophile Natranaerobius thermophilus JW/NM-WN-LF.</title>
        <authorList>
            <person name="Zhao B."/>
            <person name="Mesbah N.M."/>
            <person name="Dalin E."/>
            <person name="Goodwin L."/>
            <person name="Nolan M."/>
            <person name="Pitluck S."/>
            <person name="Chertkov O."/>
            <person name="Brettin T.S."/>
            <person name="Han J."/>
            <person name="Larimer F.W."/>
            <person name="Land M.L."/>
            <person name="Hauser L."/>
            <person name="Kyrpides N."/>
            <person name="Wiegel J."/>
        </authorList>
    </citation>
    <scope>NUCLEOTIDE SEQUENCE [LARGE SCALE GENOMIC DNA]</scope>
    <source>
        <strain evidence="11">ATCC BAA-1301 / DSM 18059 / JW/NM-WN-LF</strain>
    </source>
</reference>
<comment type="similarity">
    <text evidence="8">Belongs to the RNR ribonuclease family. RNase R subfamily.</text>
</comment>
<dbReference type="PANTHER" id="PTHR23355">
    <property type="entry name" value="RIBONUCLEASE"/>
    <property type="match status" value="1"/>
</dbReference>
<keyword evidence="3 8" id="KW-0963">Cytoplasm</keyword>
<evidence type="ECO:0000313" key="10">
    <source>
        <dbReference type="EMBL" id="ACB85577.1"/>
    </source>
</evidence>
<dbReference type="InterPro" id="IPR011129">
    <property type="entry name" value="CSD"/>
</dbReference>
<keyword evidence="11" id="KW-1185">Reference proteome</keyword>
<comment type="function">
    <text evidence="8">3'-5' exoribonuclease that releases 5'-nucleoside monophosphates and is involved in maturation of structured RNAs.</text>
</comment>
<protein>
    <recommendedName>
        <fullName evidence="8">Ribonuclease R</fullName>
        <shortName evidence="8">RNase R</shortName>
        <ecNumber evidence="8">3.1.13.1</ecNumber>
    </recommendedName>
</protein>
<sequence>MILRDKIINFMKADAYKPMTFEELKDEFKINKPRQVKRFKKILKKMTRDGQIVKTRYGYYGLPERMNLQIGTIQGHPKGYAFLLPDKPGSPDVFLSPKSLNGALHNDKVLVRIHKEEMLNQKPEGEVVRIISRGMSEVVGTFDKSDRFGFVVPDDDRFFRDVFINKADANGAKNGQKVVAQITGWPDTPAKNPEGEIIKVIGNPSDPGVDIETIINKYGLSEDYPPKVKEQLEEVPNEISPKDYEGRELIQGLPTVTIDGSDAKDLDDAVSLEKLDNGNMELGVHIADVSYYVREGTPLDKEARQRGTSVYLVDRVLPMLPPKLSNNICSLNPGVERLTMSAFVELTEEGDIANYRLTPSVIKSNYRLTYEEVNELFDGSKEIEEKYPDVAWMLFEMKTISEKLRERRFDEGAIDFEFDEPVVVLDDQGKPESVEKRARGSAEKLIEEFMLLANRVVAEHHYNLDMPFIYRVHEQPDDEKVSTFREFASKFGYYLPKPEGEEIYPIEFQKVLEEAKDTREERAISTMMLRSMKQARYAAESLGHFGLSFQYYTHFTSPIRRYPDLVVHRIMREIITKKDLKEARQKKLQSKLEEIAYQSSLREQEATEAERESVDYKMAEYMEQFVGDDFPGIVSSVTSFGIFIELPNLVEGLVHVSSMTDDYYYFDEEKFALIGEQTRKTYRIGDEVKVKVVKTSKEDCQVDFELVED</sequence>
<keyword evidence="4 8" id="KW-0540">Nuclease</keyword>
<dbReference type="EMBL" id="CP001034">
    <property type="protein sequence ID" value="ACB85577.1"/>
    <property type="molecule type" value="Genomic_DNA"/>
</dbReference>
<dbReference type="GO" id="GO:0003723">
    <property type="term" value="F:RNA binding"/>
    <property type="evidence" value="ECO:0007669"/>
    <property type="project" value="UniProtKB-UniRule"/>
</dbReference>
<comment type="subcellular location">
    <subcellularLocation>
        <location evidence="2 8">Cytoplasm</location>
    </subcellularLocation>
</comment>
<comment type="catalytic activity">
    <reaction evidence="1 8">
        <text>Exonucleolytic cleavage in the 3'- to 5'-direction to yield nucleoside 5'-phosphates.</text>
        <dbReference type="EC" id="3.1.13.1"/>
    </reaction>
</comment>
<reference evidence="10 11" key="1">
    <citation type="submission" date="2008-04" db="EMBL/GenBank/DDBJ databases">
        <title>Complete sequence of chromosome of Natranaerobius thermophilus JW/NM-WN-LF.</title>
        <authorList>
            <consortium name="US DOE Joint Genome Institute"/>
            <person name="Copeland A."/>
            <person name="Lucas S."/>
            <person name="Lapidus A."/>
            <person name="Glavina del Rio T."/>
            <person name="Dalin E."/>
            <person name="Tice H."/>
            <person name="Bruce D."/>
            <person name="Goodwin L."/>
            <person name="Pitluck S."/>
            <person name="Chertkov O."/>
            <person name="Brettin T."/>
            <person name="Detter J.C."/>
            <person name="Han C."/>
            <person name="Kuske C.R."/>
            <person name="Schmutz J."/>
            <person name="Larimer F."/>
            <person name="Land M."/>
            <person name="Hauser L."/>
            <person name="Kyrpides N."/>
            <person name="Lykidis A."/>
            <person name="Mesbah N.M."/>
            <person name="Wiegel J."/>
        </authorList>
    </citation>
    <scope>NUCLEOTIDE SEQUENCE [LARGE SCALE GENOMIC DNA]</scope>
    <source>
        <strain evidence="11">ATCC BAA-1301 / DSM 18059 / JW/NM-WN-LF</strain>
    </source>
</reference>
<dbReference type="PROSITE" id="PS01175">
    <property type="entry name" value="RIBONUCLEASE_II"/>
    <property type="match status" value="1"/>
</dbReference>
<dbReference type="AlphaFoldDB" id="B2A6Y6"/>
<dbReference type="NCBIfam" id="TIGR00358">
    <property type="entry name" value="3_prime_RNase"/>
    <property type="match status" value="1"/>
</dbReference>
<evidence type="ECO:0000256" key="2">
    <source>
        <dbReference type="ARBA" id="ARBA00004496"/>
    </source>
</evidence>
<dbReference type="SMART" id="SM00955">
    <property type="entry name" value="RNB"/>
    <property type="match status" value="1"/>
</dbReference>
<dbReference type="InterPro" id="IPR003029">
    <property type="entry name" value="S1_domain"/>
</dbReference>
<dbReference type="NCBIfam" id="TIGR02063">
    <property type="entry name" value="RNase_R"/>
    <property type="match status" value="1"/>
</dbReference>
<dbReference type="GO" id="GO:0008859">
    <property type="term" value="F:exoribonuclease II activity"/>
    <property type="evidence" value="ECO:0007669"/>
    <property type="project" value="UniProtKB-UniRule"/>
</dbReference>
<dbReference type="Pfam" id="PF00773">
    <property type="entry name" value="RNB"/>
    <property type="match status" value="1"/>
</dbReference>
<dbReference type="Pfam" id="PF17876">
    <property type="entry name" value="CSD2"/>
    <property type="match status" value="1"/>
</dbReference>
<keyword evidence="7 8" id="KW-0694">RNA-binding</keyword>
<dbReference type="FunCoup" id="B2A6Y6">
    <property type="interactions" value="272"/>
</dbReference>
<dbReference type="GO" id="GO:0006402">
    <property type="term" value="P:mRNA catabolic process"/>
    <property type="evidence" value="ECO:0007669"/>
    <property type="project" value="TreeGrafter"/>
</dbReference>
<proteinExistence type="inferred from homology"/>
<dbReference type="eggNOG" id="COG0557">
    <property type="taxonomic scope" value="Bacteria"/>
</dbReference>
<evidence type="ECO:0000256" key="7">
    <source>
        <dbReference type="ARBA" id="ARBA00022884"/>
    </source>
</evidence>
<dbReference type="EC" id="3.1.13.1" evidence="8"/>
<dbReference type="GO" id="GO:0005829">
    <property type="term" value="C:cytosol"/>
    <property type="evidence" value="ECO:0007669"/>
    <property type="project" value="TreeGrafter"/>
</dbReference>
<evidence type="ECO:0000313" key="11">
    <source>
        <dbReference type="Proteomes" id="UP000001683"/>
    </source>
</evidence>
<evidence type="ECO:0000256" key="1">
    <source>
        <dbReference type="ARBA" id="ARBA00001849"/>
    </source>
</evidence>
<dbReference type="SUPFAM" id="SSF50249">
    <property type="entry name" value="Nucleic acid-binding proteins"/>
    <property type="match status" value="4"/>
</dbReference>
<dbReference type="InterPro" id="IPR013223">
    <property type="entry name" value="RNase_B_OB_dom"/>
</dbReference>
<dbReference type="PROSITE" id="PS50126">
    <property type="entry name" value="S1"/>
    <property type="match status" value="1"/>
</dbReference>
<evidence type="ECO:0000256" key="6">
    <source>
        <dbReference type="ARBA" id="ARBA00022839"/>
    </source>
</evidence>
<dbReference type="Proteomes" id="UP000001683">
    <property type="component" value="Chromosome"/>
</dbReference>
<dbReference type="InterPro" id="IPR012340">
    <property type="entry name" value="NA-bd_OB-fold"/>
</dbReference>
<dbReference type="Gene3D" id="2.40.50.140">
    <property type="entry name" value="Nucleic acid-binding proteins"/>
    <property type="match status" value="3"/>
</dbReference>
<dbReference type="OrthoDB" id="9764149at2"/>
<dbReference type="CDD" id="cd04471">
    <property type="entry name" value="S1_RNase_R"/>
    <property type="match status" value="1"/>
</dbReference>
<dbReference type="SMART" id="SM00316">
    <property type="entry name" value="S1"/>
    <property type="match status" value="1"/>
</dbReference>
<dbReference type="InParanoid" id="B2A6Y6"/>
<dbReference type="InterPro" id="IPR022966">
    <property type="entry name" value="RNase_II/R_CS"/>
</dbReference>
<dbReference type="HAMAP" id="MF_01895">
    <property type="entry name" value="RNase_R"/>
    <property type="match status" value="1"/>
</dbReference>
<name>B2A6Y6_NATTJ</name>
<evidence type="ECO:0000256" key="4">
    <source>
        <dbReference type="ARBA" id="ARBA00022722"/>
    </source>
</evidence>
<dbReference type="InterPro" id="IPR040476">
    <property type="entry name" value="CSD2"/>
</dbReference>
<dbReference type="Pfam" id="PF08206">
    <property type="entry name" value="OB_RNB"/>
    <property type="match status" value="1"/>
</dbReference>
<dbReference type="SMART" id="SM00357">
    <property type="entry name" value="CSP"/>
    <property type="match status" value="2"/>
</dbReference>
<evidence type="ECO:0000256" key="8">
    <source>
        <dbReference type="HAMAP-Rule" id="MF_01895"/>
    </source>
</evidence>